<evidence type="ECO:0000256" key="1">
    <source>
        <dbReference type="SAM" id="Phobius"/>
    </source>
</evidence>
<feature type="transmembrane region" description="Helical" evidence="1">
    <location>
        <begin position="295"/>
        <end position="317"/>
    </location>
</feature>
<proteinExistence type="predicted"/>
<evidence type="ECO:0000313" key="2">
    <source>
        <dbReference type="EMBL" id="OGD64715.1"/>
    </source>
</evidence>
<sequence>MIENSMILSSPERKMSERDKIVNCKLKILTLAILMSVFAFTLSASGQGAISPTLSISPGLVQQTVKPGEKTIVKIKVTNLGKEPIPLSASKFSISGINNLGSPEFTAEPRPHSGVEWLTLDSPDLILDAQGSKEVQVTILAPKGTVPGGYSAALIFQARLPANYFDENANTRIIPALSTSFLLSVDSTTKPTIESLSISSFQTPKIVVSTPVPFLAEISNPTGFFFFADGDLTLTPTWGEQKMVTQLASSVLMPESSRQYISAYTGTIWPGVYDAKFTLKQDGKILVASSRFVSIPWPFIIIVLLLAILAVGSTVYFRRRRAKLLRAMSR</sequence>
<dbReference type="Proteomes" id="UP000177481">
    <property type="component" value="Unassembled WGS sequence"/>
</dbReference>
<keyword evidence="1" id="KW-1133">Transmembrane helix</keyword>
<keyword evidence="1" id="KW-0472">Membrane</keyword>
<keyword evidence="1" id="KW-0812">Transmembrane</keyword>
<dbReference type="EMBL" id="MEZX01000002">
    <property type="protein sequence ID" value="OGD64715.1"/>
    <property type="molecule type" value="Genomic_DNA"/>
</dbReference>
<accession>A0A1F5EBE7</accession>
<protein>
    <submittedName>
        <fullName evidence="2">Uncharacterized protein</fullName>
    </submittedName>
</protein>
<dbReference type="STRING" id="1797471.A3A71_01515"/>
<name>A0A1F5EBE7_9BACT</name>
<gene>
    <name evidence="2" type="ORF">A3A71_01515</name>
</gene>
<organism evidence="2 3">
    <name type="scientific">Candidatus Berkelbacteria bacterium RIFCSPLOWO2_01_FULL_50_28</name>
    <dbReference type="NCBI Taxonomy" id="1797471"/>
    <lineage>
        <taxon>Bacteria</taxon>
        <taxon>Candidatus Berkelbacteria</taxon>
    </lineage>
</organism>
<reference evidence="2 3" key="1">
    <citation type="journal article" date="2016" name="Nat. Commun.">
        <title>Thousands of microbial genomes shed light on interconnected biogeochemical processes in an aquifer system.</title>
        <authorList>
            <person name="Anantharaman K."/>
            <person name="Brown C.T."/>
            <person name="Hug L.A."/>
            <person name="Sharon I."/>
            <person name="Castelle C.J."/>
            <person name="Probst A.J."/>
            <person name="Thomas B.C."/>
            <person name="Singh A."/>
            <person name="Wilkins M.J."/>
            <person name="Karaoz U."/>
            <person name="Brodie E.L."/>
            <person name="Williams K.H."/>
            <person name="Hubbard S.S."/>
            <person name="Banfield J.F."/>
        </authorList>
    </citation>
    <scope>NUCLEOTIDE SEQUENCE [LARGE SCALE GENOMIC DNA]</scope>
</reference>
<evidence type="ECO:0000313" key="3">
    <source>
        <dbReference type="Proteomes" id="UP000177481"/>
    </source>
</evidence>
<dbReference type="AlphaFoldDB" id="A0A1F5EBE7"/>
<comment type="caution">
    <text evidence="2">The sequence shown here is derived from an EMBL/GenBank/DDBJ whole genome shotgun (WGS) entry which is preliminary data.</text>
</comment>